<dbReference type="InterPro" id="IPR011006">
    <property type="entry name" value="CheY-like_superfamily"/>
</dbReference>
<feature type="domain" description="CheW-like" evidence="5">
    <location>
        <begin position="14"/>
        <end position="151"/>
    </location>
</feature>
<organism evidence="6 7">
    <name type="scientific">Clostridium ganghwense</name>
    <dbReference type="NCBI Taxonomy" id="312089"/>
    <lineage>
        <taxon>Bacteria</taxon>
        <taxon>Bacillati</taxon>
        <taxon>Bacillota</taxon>
        <taxon>Clostridia</taxon>
        <taxon>Eubacteriales</taxon>
        <taxon>Clostridiaceae</taxon>
        <taxon>Clostridium</taxon>
    </lineage>
</organism>
<dbReference type="InterPro" id="IPR001789">
    <property type="entry name" value="Sig_transdc_resp-reg_receiver"/>
</dbReference>
<dbReference type="PIRSF" id="PIRSF002867">
    <property type="entry name" value="CheV"/>
    <property type="match status" value="1"/>
</dbReference>
<dbReference type="PROSITE" id="PS50110">
    <property type="entry name" value="RESPONSE_REGULATORY"/>
    <property type="match status" value="1"/>
</dbReference>
<accession>A0ABT4CKW3</accession>
<evidence type="ECO:0000259" key="4">
    <source>
        <dbReference type="PROSITE" id="PS50110"/>
    </source>
</evidence>
<dbReference type="Gene3D" id="3.40.50.2300">
    <property type="match status" value="1"/>
</dbReference>
<dbReference type="RefSeq" id="WP_268048052.1">
    <property type="nucleotide sequence ID" value="NZ_JAPQES010000001.1"/>
</dbReference>
<reference evidence="6" key="1">
    <citation type="submission" date="2022-12" db="EMBL/GenBank/DDBJ databases">
        <authorList>
            <person name="Wang J."/>
        </authorList>
    </citation>
    <scope>NUCLEOTIDE SEQUENCE</scope>
    <source>
        <strain evidence="6">HY-42-06</strain>
    </source>
</reference>
<dbReference type="SMART" id="SM00448">
    <property type="entry name" value="REC"/>
    <property type="match status" value="1"/>
</dbReference>
<dbReference type="InterPro" id="IPR002545">
    <property type="entry name" value="CheW-lke_dom"/>
</dbReference>
<dbReference type="SUPFAM" id="SSF50341">
    <property type="entry name" value="CheW-like"/>
    <property type="match status" value="1"/>
</dbReference>
<protein>
    <recommendedName>
        <fullName evidence="1">Stage 0 sporulation protein A homolog</fullName>
    </recommendedName>
</protein>
<dbReference type="SUPFAM" id="SSF52172">
    <property type="entry name" value="CheY-like"/>
    <property type="match status" value="1"/>
</dbReference>
<comment type="caution">
    <text evidence="6">The sequence shown here is derived from an EMBL/GenBank/DDBJ whole genome shotgun (WGS) entry which is preliminary data.</text>
</comment>
<evidence type="ECO:0000256" key="3">
    <source>
        <dbReference type="PROSITE-ProRule" id="PRU00169"/>
    </source>
</evidence>
<dbReference type="SMART" id="SM00260">
    <property type="entry name" value="CheW"/>
    <property type="match status" value="1"/>
</dbReference>
<dbReference type="Gene3D" id="2.30.30.40">
    <property type="entry name" value="SH3 Domains"/>
    <property type="match status" value="1"/>
</dbReference>
<dbReference type="PANTHER" id="PTHR47233:SF3">
    <property type="entry name" value="CHEMOTAXIS PROTEIN CHEV"/>
    <property type="match status" value="1"/>
</dbReference>
<keyword evidence="7" id="KW-1185">Reference proteome</keyword>
<dbReference type="Gene3D" id="2.40.50.180">
    <property type="entry name" value="CheA-289, Domain 4"/>
    <property type="match status" value="1"/>
</dbReference>
<dbReference type="Pfam" id="PF01584">
    <property type="entry name" value="CheW"/>
    <property type="match status" value="1"/>
</dbReference>
<name>A0ABT4CKW3_9CLOT</name>
<keyword evidence="3" id="KW-0597">Phosphoprotein</keyword>
<comment type="function">
    <text evidence="2">May play the central regulatory role in sporulation. It may be an element of the effector pathway responsible for the activation of sporulation genes in response to nutritional stress. Spo0A may act in concert with spo0H (a sigma factor) to control the expression of some genes that are critical to the sporulation process.</text>
</comment>
<evidence type="ECO:0000313" key="7">
    <source>
        <dbReference type="Proteomes" id="UP001079657"/>
    </source>
</evidence>
<feature type="domain" description="Response regulatory" evidence="4">
    <location>
        <begin position="173"/>
        <end position="300"/>
    </location>
</feature>
<evidence type="ECO:0000256" key="2">
    <source>
        <dbReference type="ARBA" id="ARBA00024867"/>
    </source>
</evidence>
<feature type="modified residue" description="4-aspartylphosphate" evidence="3">
    <location>
        <position position="233"/>
    </location>
</feature>
<dbReference type="EMBL" id="JAPQES010000001">
    <property type="protein sequence ID" value="MCY6369679.1"/>
    <property type="molecule type" value="Genomic_DNA"/>
</dbReference>
<dbReference type="Pfam" id="PF00072">
    <property type="entry name" value="Response_reg"/>
    <property type="match status" value="1"/>
</dbReference>
<dbReference type="InterPro" id="IPR024181">
    <property type="entry name" value="Chemotax_regulator_CheV"/>
</dbReference>
<proteinExistence type="predicted"/>
<sequence length="303" mass="34573">MNNTGILLESGTGEVEVLEFTVGSKHYAINVLKTKEILMLDNITKIPNVDPSVAGATLVRDDIITVIDLKYTLEKQYNDTEKRMIILCEFNRTKVAFLVDKVLGIHRIGWDNIRKPDSIAENSLVIGNILMGNNKILMLLDFEKIVMDIMESYGGYDKRIEKIQYSKDRSDSKVIIAEDSRIIRKMLSDVLMEAGYSNLTFFDDGEQTLDYLRELLKEKGERFLENVDALITDIEMPQMDGHTLTRRIKEDNILRKLPVIIFSSLITDDLYHKGQAVGADAQINKPDIDKLVKLVDDYTLNHN</sequence>
<dbReference type="PROSITE" id="PS50851">
    <property type="entry name" value="CHEW"/>
    <property type="match status" value="1"/>
</dbReference>
<dbReference type="Proteomes" id="UP001079657">
    <property type="component" value="Unassembled WGS sequence"/>
</dbReference>
<gene>
    <name evidence="6" type="ORF">OXH55_03315</name>
</gene>
<evidence type="ECO:0000259" key="5">
    <source>
        <dbReference type="PROSITE" id="PS50851"/>
    </source>
</evidence>
<dbReference type="InterPro" id="IPR036061">
    <property type="entry name" value="CheW-like_dom_sf"/>
</dbReference>
<evidence type="ECO:0000313" key="6">
    <source>
        <dbReference type="EMBL" id="MCY6369679.1"/>
    </source>
</evidence>
<evidence type="ECO:0000256" key="1">
    <source>
        <dbReference type="ARBA" id="ARBA00018672"/>
    </source>
</evidence>
<dbReference type="PANTHER" id="PTHR47233">
    <property type="entry name" value="CHEMOTAXIS PROTEIN CHEV"/>
    <property type="match status" value="1"/>
</dbReference>